<dbReference type="PROSITE" id="PS52012">
    <property type="entry name" value="CFEM"/>
    <property type="match status" value="1"/>
</dbReference>
<comment type="caution">
    <text evidence="15">Lacks conserved residue(s) required for the propagation of feature annotation.</text>
</comment>
<dbReference type="RefSeq" id="XP_066720156.1">
    <property type="nucleotide sequence ID" value="XM_066854301.1"/>
</dbReference>
<keyword evidence="8 15" id="KW-0479">Metal-binding</keyword>
<comment type="subcellular location">
    <subcellularLocation>
        <location evidence="1">Cell membrane</location>
        <topology evidence="1">Lipid-anchor</topology>
        <topology evidence="1">GPI-anchor</topology>
    </subcellularLocation>
    <subcellularLocation>
        <location evidence="2">Secreted</location>
    </subcellularLocation>
</comment>
<feature type="domain" description="CFEM" evidence="17">
    <location>
        <begin position="1"/>
        <end position="109"/>
    </location>
</feature>
<keyword evidence="10 15" id="KW-0408">Iron</keyword>
<keyword evidence="14" id="KW-0449">Lipoprotein</keyword>
<keyword evidence="4" id="KW-1003">Cell membrane</keyword>
<evidence type="ECO:0000256" key="16">
    <source>
        <dbReference type="SAM" id="SignalP"/>
    </source>
</evidence>
<dbReference type="EMBL" id="JAQQWL010000003">
    <property type="protein sequence ID" value="KAK8079085.1"/>
    <property type="molecule type" value="Genomic_DNA"/>
</dbReference>
<keyword evidence="9 16" id="KW-0732">Signal</keyword>
<evidence type="ECO:0000256" key="5">
    <source>
        <dbReference type="ARBA" id="ARBA00022525"/>
    </source>
</evidence>
<evidence type="ECO:0000313" key="19">
    <source>
        <dbReference type="Proteomes" id="UP001480595"/>
    </source>
</evidence>
<sequence length="310" mass="31188">MKYSFTAATLLAVVAAQSMSDIPSCAVPCIQSAAATSTSCTATDYKCICNDVDAIQGAASSCVLEKCGATVAMSAVVPAVKSFCEKVAAAPAAAPAMSQAADAAPAPAAESTPCTDEVMPTTAPAPMSSAAAVMTESTTPVVAVPTSAPEAVSMSSPYAESSTPEAVSMSSPYAESSAAAVASSSVCESESESETSTMAGAMATGAASSTAAAIAATGAYGTAPTTSIVQAGGSNYSTATPLSPYRHRWCFRGRGFRRHLGRSCSSCPCHLEFSSLLFARLFNHLLRLPLATDTISSTINAMLMMTVSQA</sequence>
<dbReference type="GeneID" id="92087364"/>
<evidence type="ECO:0000256" key="3">
    <source>
        <dbReference type="ARBA" id="ARBA00010031"/>
    </source>
</evidence>
<feature type="chain" id="PRO_5047482561" description="CFEM domain-containing protein" evidence="16">
    <location>
        <begin position="17"/>
        <end position="310"/>
    </location>
</feature>
<dbReference type="InterPro" id="IPR051735">
    <property type="entry name" value="CFEM_domain"/>
</dbReference>
<dbReference type="PANTHER" id="PTHR37928:SF2">
    <property type="entry name" value="GPI ANCHORED CFEM DOMAIN PROTEIN (AFU_ORTHOLOGUE AFUA_6G10580)"/>
    <property type="match status" value="1"/>
</dbReference>
<dbReference type="Pfam" id="PF05730">
    <property type="entry name" value="CFEM"/>
    <property type="match status" value="1"/>
</dbReference>
<protein>
    <recommendedName>
        <fullName evidence="17">CFEM domain-containing protein</fullName>
    </recommendedName>
</protein>
<evidence type="ECO:0000256" key="1">
    <source>
        <dbReference type="ARBA" id="ARBA00004609"/>
    </source>
</evidence>
<organism evidence="18 19">
    <name type="scientific">Apiospora phragmitis</name>
    <dbReference type="NCBI Taxonomy" id="2905665"/>
    <lineage>
        <taxon>Eukaryota</taxon>
        <taxon>Fungi</taxon>
        <taxon>Dikarya</taxon>
        <taxon>Ascomycota</taxon>
        <taxon>Pezizomycotina</taxon>
        <taxon>Sordariomycetes</taxon>
        <taxon>Xylariomycetidae</taxon>
        <taxon>Amphisphaeriales</taxon>
        <taxon>Apiosporaceae</taxon>
        <taxon>Apiospora</taxon>
    </lineage>
</organism>
<proteinExistence type="inferred from homology"/>
<evidence type="ECO:0000256" key="6">
    <source>
        <dbReference type="ARBA" id="ARBA00022617"/>
    </source>
</evidence>
<feature type="disulfide bond" evidence="15">
    <location>
        <begin position="40"/>
        <end position="47"/>
    </location>
</feature>
<reference evidence="18 19" key="1">
    <citation type="submission" date="2023-01" db="EMBL/GenBank/DDBJ databases">
        <title>Analysis of 21 Apiospora genomes using comparative genomics revels a genus with tremendous synthesis potential of carbohydrate active enzymes and secondary metabolites.</title>
        <authorList>
            <person name="Sorensen T."/>
        </authorList>
    </citation>
    <scope>NUCLEOTIDE SEQUENCE [LARGE SCALE GENOMIC DNA]</scope>
    <source>
        <strain evidence="18 19">CBS 135458</strain>
    </source>
</reference>
<keyword evidence="19" id="KW-1185">Reference proteome</keyword>
<evidence type="ECO:0000256" key="11">
    <source>
        <dbReference type="ARBA" id="ARBA00023136"/>
    </source>
</evidence>
<keyword evidence="5" id="KW-0964">Secreted</keyword>
<feature type="signal peptide" evidence="16">
    <location>
        <begin position="1"/>
        <end position="16"/>
    </location>
</feature>
<evidence type="ECO:0000259" key="17">
    <source>
        <dbReference type="PROSITE" id="PS52012"/>
    </source>
</evidence>
<feature type="binding site" description="axial binding residue" evidence="15">
    <location>
        <position position="44"/>
    </location>
    <ligand>
        <name>heme</name>
        <dbReference type="ChEBI" id="CHEBI:30413"/>
    </ligand>
    <ligandPart>
        <name>Fe</name>
        <dbReference type="ChEBI" id="CHEBI:18248"/>
    </ligandPart>
</feature>
<evidence type="ECO:0000256" key="14">
    <source>
        <dbReference type="ARBA" id="ARBA00023288"/>
    </source>
</evidence>
<evidence type="ECO:0000256" key="4">
    <source>
        <dbReference type="ARBA" id="ARBA00022475"/>
    </source>
</evidence>
<evidence type="ECO:0000256" key="7">
    <source>
        <dbReference type="ARBA" id="ARBA00022622"/>
    </source>
</evidence>
<comment type="caution">
    <text evidence="18">The sequence shown here is derived from an EMBL/GenBank/DDBJ whole genome shotgun (WGS) entry which is preliminary data.</text>
</comment>
<evidence type="ECO:0000256" key="2">
    <source>
        <dbReference type="ARBA" id="ARBA00004613"/>
    </source>
</evidence>
<evidence type="ECO:0000256" key="9">
    <source>
        <dbReference type="ARBA" id="ARBA00022729"/>
    </source>
</evidence>
<evidence type="ECO:0000256" key="13">
    <source>
        <dbReference type="ARBA" id="ARBA00023180"/>
    </source>
</evidence>
<evidence type="ECO:0000313" key="18">
    <source>
        <dbReference type="EMBL" id="KAK8079085.1"/>
    </source>
</evidence>
<keyword evidence="11" id="KW-0472">Membrane</keyword>
<evidence type="ECO:0000256" key="8">
    <source>
        <dbReference type="ARBA" id="ARBA00022723"/>
    </source>
</evidence>
<evidence type="ECO:0000256" key="12">
    <source>
        <dbReference type="ARBA" id="ARBA00023157"/>
    </source>
</evidence>
<name>A0ABR1W9D7_9PEZI</name>
<keyword evidence="7" id="KW-0336">GPI-anchor</keyword>
<keyword evidence="6 15" id="KW-0349">Heme</keyword>
<comment type="similarity">
    <text evidence="3">Belongs to the RBT5 family.</text>
</comment>
<evidence type="ECO:0000256" key="15">
    <source>
        <dbReference type="PROSITE-ProRule" id="PRU01356"/>
    </source>
</evidence>
<evidence type="ECO:0000256" key="10">
    <source>
        <dbReference type="ARBA" id="ARBA00023004"/>
    </source>
</evidence>
<gene>
    <name evidence="18" type="ORF">PG994_002892</name>
</gene>
<dbReference type="InterPro" id="IPR008427">
    <property type="entry name" value="Extracellular_membr_CFEM_dom"/>
</dbReference>
<keyword evidence="13" id="KW-0325">Glycoprotein</keyword>
<dbReference type="SMART" id="SM00747">
    <property type="entry name" value="CFEM"/>
    <property type="match status" value="1"/>
</dbReference>
<dbReference type="Proteomes" id="UP001480595">
    <property type="component" value="Unassembled WGS sequence"/>
</dbReference>
<accession>A0ABR1W9D7</accession>
<dbReference type="PANTHER" id="PTHR37928">
    <property type="entry name" value="CFEM DOMAIN PROTEIN (AFU_ORTHOLOGUE AFUA_6G14090)"/>
    <property type="match status" value="1"/>
</dbReference>
<keyword evidence="12 15" id="KW-1015">Disulfide bond</keyword>